<comment type="caution">
    <text evidence="2">The sequence shown here is derived from an EMBL/GenBank/DDBJ whole genome shotgun (WGS) entry which is preliminary data.</text>
</comment>
<evidence type="ECO:0000313" key="2">
    <source>
        <dbReference type="EMBL" id="CAK8997418.1"/>
    </source>
</evidence>
<reference evidence="2 3" key="1">
    <citation type="submission" date="2024-02" db="EMBL/GenBank/DDBJ databases">
        <authorList>
            <person name="Chen Y."/>
            <person name="Shah S."/>
            <person name="Dougan E. K."/>
            <person name="Thang M."/>
            <person name="Chan C."/>
        </authorList>
    </citation>
    <scope>NUCLEOTIDE SEQUENCE [LARGE SCALE GENOMIC DNA]</scope>
</reference>
<dbReference type="EMBL" id="CAXAMM010002781">
    <property type="protein sequence ID" value="CAK8997418.1"/>
    <property type="molecule type" value="Genomic_DNA"/>
</dbReference>
<feature type="compositionally biased region" description="Polar residues" evidence="1">
    <location>
        <begin position="169"/>
        <end position="180"/>
    </location>
</feature>
<feature type="compositionally biased region" description="Polar residues" evidence="1">
    <location>
        <begin position="194"/>
        <end position="212"/>
    </location>
</feature>
<evidence type="ECO:0000256" key="1">
    <source>
        <dbReference type="SAM" id="MobiDB-lite"/>
    </source>
</evidence>
<feature type="compositionally biased region" description="Low complexity" evidence="1">
    <location>
        <begin position="214"/>
        <end position="228"/>
    </location>
</feature>
<sequence>MSPTTLDEVSTFSACSLEAPAALNRFGMSGHMQISVSEESTEAYPPEAVQVRNTFIHVASPSAPEDANRPAVVSCPASHIGCMLESLFEEEDEELPRSKPVICLEDALFDAAPGTPEPYTSLAPLSTLPVDYSETKPWQLPLGPLAGQSYSQITHTVGASLGPIGQTVGPSLTPTSTGPSVGTIGPSAPLHSHPVTSPAQSFSKAQVQNLSPSGPIGPHPAGAGLGPAAPAGLGPGLGPVGAPVARAHVGVPVSDVPMVPPSVPAPFEPAPGSMELPSIGSKGHYVGDCRPCAFLHAKGCNNGAMCQFCHLCDRGEKKRRQKAKKASFRGGA</sequence>
<evidence type="ECO:0000313" key="3">
    <source>
        <dbReference type="Proteomes" id="UP001642464"/>
    </source>
</evidence>
<proteinExistence type="predicted"/>
<accession>A0ABP0I564</accession>
<feature type="region of interest" description="Disordered" evidence="1">
    <location>
        <begin position="169"/>
        <end position="228"/>
    </location>
</feature>
<evidence type="ECO:0008006" key="4">
    <source>
        <dbReference type="Google" id="ProtNLM"/>
    </source>
</evidence>
<name>A0ABP0I564_9DINO</name>
<keyword evidence="3" id="KW-1185">Reference proteome</keyword>
<dbReference type="Proteomes" id="UP001642464">
    <property type="component" value="Unassembled WGS sequence"/>
</dbReference>
<organism evidence="2 3">
    <name type="scientific">Durusdinium trenchii</name>
    <dbReference type="NCBI Taxonomy" id="1381693"/>
    <lineage>
        <taxon>Eukaryota</taxon>
        <taxon>Sar</taxon>
        <taxon>Alveolata</taxon>
        <taxon>Dinophyceae</taxon>
        <taxon>Suessiales</taxon>
        <taxon>Symbiodiniaceae</taxon>
        <taxon>Durusdinium</taxon>
    </lineage>
</organism>
<protein>
    <recommendedName>
        <fullName evidence="4">C3H1-type domain-containing protein</fullName>
    </recommendedName>
</protein>
<gene>
    <name evidence="2" type="ORF">SCF082_LOCUS5205</name>
</gene>